<evidence type="ECO:0000259" key="6">
    <source>
        <dbReference type="Pfam" id="PF00562"/>
    </source>
</evidence>
<comment type="caution">
    <text evidence="7">The sequence shown here is derived from an EMBL/GenBank/DDBJ whole genome shotgun (WGS) entry which is preliminary data.</text>
</comment>
<dbReference type="InterPro" id="IPR007120">
    <property type="entry name" value="DNA-dir_RNAP_su2_dom"/>
</dbReference>
<dbReference type="GO" id="GO:0003677">
    <property type="term" value="F:DNA binding"/>
    <property type="evidence" value="ECO:0007669"/>
    <property type="project" value="InterPro"/>
</dbReference>
<feature type="domain" description="DNA-directed RNA polymerase subunit 2 hybrid-binding" evidence="6">
    <location>
        <begin position="1"/>
        <end position="82"/>
    </location>
</feature>
<dbReference type="AlphaFoldDB" id="W1V529"/>
<dbReference type="GO" id="GO:0032549">
    <property type="term" value="F:ribonucleoside binding"/>
    <property type="evidence" value="ECO:0007669"/>
    <property type="project" value="InterPro"/>
</dbReference>
<dbReference type="Gene3D" id="2.40.270.10">
    <property type="entry name" value="DNA-directed RNA polymerase, subunit 2, domain 6"/>
    <property type="match status" value="1"/>
</dbReference>
<feature type="non-terminal residue" evidence="7">
    <location>
        <position position="251"/>
    </location>
</feature>
<evidence type="ECO:0000256" key="5">
    <source>
        <dbReference type="ARBA" id="ARBA00023163"/>
    </source>
</evidence>
<keyword evidence="4" id="KW-0548">Nucleotidyltransferase</keyword>
<keyword evidence="2 7" id="KW-0240">DNA-directed RNA polymerase</keyword>
<evidence type="ECO:0000256" key="1">
    <source>
        <dbReference type="ARBA" id="ARBA00012418"/>
    </source>
</evidence>
<dbReference type="PROSITE" id="PS01166">
    <property type="entry name" value="RNA_POL_BETA"/>
    <property type="match status" value="1"/>
</dbReference>
<reference evidence="7 8" key="1">
    <citation type="submission" date="2013-12" db="EMBL/GenBank/DDBJ databases">
        <title>A Varibaculum cambriense genome reconstructed from a premature infant gut community with otherwise low bacterial novelty that shifts toward anaerobic metabolism during the third week of life.</title>
        <authorList>
            <person name="Brown C.T."/>
            <person name="Sharon I."/>
            <person name="Thomas B.C."/>
            <person name="Castelle C.J."/>
            <person name="Morowitz M.J."/>
            <person name="Banfield J.F."/>
        </authorList>
    </citation>
    <scope>NUCLEOTIDE SEQUENCE [LARGE SCALE GENOMIC DNA]</scope>
    <source>
        <strain evidence="8">DORA_11</strain>
    </source>
</reference>
<accession>W1V529</accession>
<evidence type="ECO:0000256" key="2">
    <source>
        <dbReference type="ARBA" id="ARBA00022478"/>
    </source>
</evidence>
<dbReference type="EMBL" id="AZMJ01000348">
    <property type="protein sequence ID" value="ETJ00070.1"/>
    <property type="molecule type" value="Genomic_DNA"/>
</dbReference>
<dbReference type="InterPro" id="IPR037033">
    <property type="entry name" value="DNA-dir_RNAP_su2_hyb_sf"/>
</dbReference>
<dbReference type="InterPro" id="IPR015712">
    <property type="entry name" value="DNA-dir_RNA_pol_su2"/>
</dbReference>
<keyword evidence="3" id="KW-0808">Transferase</keyword>
<evidence type="ECO:0000313" key="7">
    <source>
        <dbReference type="EMBL" id="ETJ00070.1"/>
    </source>
</evidence>
<feature type="non-terminal residue" evidence="7">
    <location>
        <position position="1"/>
    </location>
</feature>
<dbReference type="SUPFAM" id="SSF64484">
    <property type="entry name" value="beta and beta-prime subunits of DNA dependent RNA-polymerase"/>
    <property type="match status" value="1"/>
</dbReference>
<evidence type="ECO:0000256" key="3">
    <source>
        <dbReference type="ARBA" id="ARBA00022679"/>
    </source>
</evidence>
<keyword evidence="5" id="KW-0804">Transcription</keyword>
<gene>
    <name evidence="7" type="ORF">Q619_VDC00348G0001</name>
</gene>
<dbReference type="GO" id="GO:0000428">
    <property type="term" value="C:DNA-directed RNA polymerase complex"/>
    <property type="evidence" value="ECO:0007669"/>
    <property type="project" value="UniProtKB-KW"/>
</dbReference>
<organism evidence="7 8">
    <name type="scientific">Veillonella dispar DORA_11</name>
    <dbReference type="NCBI Taxonomy" id="1403949"/>
    <lineage>
        <taxon>Bacteria</taxon>
        <taxon>Bacillati</taxon>
        <taxon>Bacillota</taxon>
        <taxon>Negativicutes</taxon>
        <taxon>Veillonellales</taxon>
        <taxon>Veillonellaceae</taxon>
        <taxon>Veillonella</taxon>
    </lineage>
</organism>
<dbReference type="GO" id="GO:0003899">
    <property type="term" value="F:DNA-directed RNA polymerase activity"/>
    <property type="evidence" value="ECO:0007669"/>
    <property type="project" value="UniProtKB-EC"/>
</dbReference>
<evidence type="ECO:0000256" key="4">
    <source>
        <dbReference type="ARBA" id="ARBA00022695"/>
    </source>
</evidence>
<name>W1V529_9FIRM</name>
<proteinExistence type="predicted"/>
<dbReference type="Pfam" id="PF00562">
    <property type="entry name" value="RNA_pol_Rpb2_6"/>
    <property type="match status" value="1"/>
</dbReference>
<dbReference type="Proteomes" id="UP000018855">
    <property type="component" value="Unassembled WGS sequence"/>
</dbReference>
<dbReference type="GO" id="GO:0006351">
    <property type="term" value="P:DNA-templated transcription"/>
    <property type="evidence" value="ECO:0007669"/>
    <property type="project" value="InterPro"/>
</dbReference>
<evidence type="ECO:0000313" key="8">
    <source>
        <dbReference type="Proteomes" id="UP000018855"/>
    </source>
</evidence>
<protein>
    <recommendedName>
        <fullName evidence="1">DNA-directed RNA polymerase</fullName>
        <ecNumber evidence="1">2.7.7.6</ecNumber>
    </recommendedName>
</protein>
<dbReference type="PANTHER" id="PTHR20856">
    <property type="entry name" value="DNA-DIRECTED RNA POLYMERASE I SUBUNIT 2"/>
    <property type="match status" value="1"/>
</dbReference>
<dbReference type="InterPro" id="IPR007121">
    <property type="entry name" value="RNA_pol_bsu_CS"/>
</dbReference>
<dbReference type="EC" id="2.7.7.6" evidence="1"/>
<sequence length="251" mass="28099">IAQKRKIHEGDKMAGRHGNKGVVSRVMRKEDMPFLPDGTPVQIVLNPLGVPSRMNIGQVLETHLGWAVQGLGMKIKATDLHIQNVLKEARTDASYWEQIDAIRDLYAQIEVLEAKVAEDVTVNHFEENEQIIALKTKILKHVEAAAQKKLDAMGGEARFQELKAIEAKYNALHVEFFDSEEEAPEMDPALVEELEAISKVKNTLNNIHSAEEKRVEIRKELESLGYDFDKYGMPKPDVAGIHIATPVFDGA</sequence>